<comment type="caution">
    <text evidence="2">The sequence shown here is derived from an EMBL/GenBank/DDBJ whole genome shotgun (WGS) entry which is preliminary data.</text>
</comment>
<feature type="region of interest" description="Disordered" evidence="1">
    <location>
        <begin position="32"/>
        <end position="54"/>
    </location>
</feature>
<protein>
    <submittedName>
        <fullName evidence="2">Uncharacterized protein</fullName>
    </submittedName>
</protein>
<keyword evidence="3" id="KW-1185">Reference proteome</keyword>
<dbReference type="EMBL" id="JAPDIA010000001">
    <property type="protein sequence ID" value="MDG0808250.1"/>
    <property type="molecule type" value="Genomic_DNA"/>
</dbReference>
<dbReference type="AlphaFoldDB" id="A0A9X4KPB2"/>
<evidence type="ECO:0000256" key="1">
    <source>
        <dbReference type="SAM" id="MobiDB-lite"/>
    </source>
</evidence>
<evidence type="ECO:0000313" key="3">
    <source>
        <dbReference type="Proteomes" id="UP001153404"/>
    </source>
</evidence>
<proteinExistence type="predicted"/>
<accession>A0A9X4KPB2</accession>
<name>A0A9X4KPB2_9BACL</name>
<evidence type="ECO:0000313" key="2">
    <source>
        <dbReference type="EMBL" id="MDG0808250.1"/>
    </source>
</evidence>
<sequence>MPCSASSAISRLPRARLRSLAGQPIDRAANVAQHPFGAAHRRHLPSGELPAKQPRELKQVADRQHAVKDAAVRHNHGIVDTLFVARHRAVDQLLRRQIGLGDHRHDVRQLRDGLVREQRHAVQRAD</sequence>
<organism evidence="2 3">
    <name type="scientific">Cohnella rhizosphaerae</name>
    <dbReference type="NCBI Taxonomy" id="1457232"/>
    <lineage>
        <taxon>Bacteria</taxon>
        <taxon>Bacillati</taxon>
        <taxon>Bacillota</taxon>
        <taxon>Bacilli</taxon>
        <taxon>Bacillales</taxon>
        <taxon>Paenibacillaceae</taxon>
        <taxon>Cohnella</taxon>
    </lineage>
</organism>
<gene>
    <name evidence="2" type="ORF">OMP40_01595</name>
</gene>
<reference evidence="2" key="1">
    <citation type="submission" date="2022-10" db="EMBL/GenBank/DDBJ databases">
        <title>Comparative genomic analysis of Cohnella hashimotonis sp. nov., isolated from the International Space Station.</title>
        <authorList>
            <person name="Simpson A."/>
            <person name="Venkateswaran K."/>
        </authorList>
    </citation>
    <scope>NUCLEOTIDE SEQUENCE</scope>
    <source>
        <strain evidence="2">DSM 28161</strain>
    </source>
</reference>
<dbReference type="RefSeq" id="WP_277528618.1">
    <property type="nucleotide sequence ID" value="NZ_JAPDIA010000001.1"/>
</dbReference>
<dbReference type="Proteomes" id="UP001153404">
    <property type="component" value="Unassembled WGS sequence"/>
</dbReference>